<evidence type="ECO:0000313" key="9">
    <source>
        <dbReference type="EMBL" id="PKK89822.1"/>
    </source>
</evidence>
<feature type="binding site" evidence="7">
    <location>
        <position position="151"/>
    </location>
    <ligand>
        <name>Zn(2+)</name>
        <dbReference type="ChEBI" id="CHEBI:29105"/>
        <label>1</label>
    </ligand>
</feature>
<dbReference type="NCBIfam" id="TIGR00587">
    <property type="entry name" value="nfo"/>
    <property type="match status" value="1"/>
</dbReference>
<evidence type="ECO:0000256" key="3">
    <source>
        <dbReference type="ARBA" id="ARBA00022763"/>
    </source>
</evidence>
<feature type="binding site" evidence="7">
    <location>
        <position position="115"/>
    </location>
    <ligand>
        <name>Zn(2+)</name>
        <dbReference type="ChEBI" id="CHEBI:29105"/>
        <label>1</label>
    </ligand>
</feature>
<dbReference type="GO" id="GO:0008833">
    <property type="term" value="F:deoxyribonuclease IV (phage-T4-induced) activity"/>
    <property type="evidence" value="ECO:0007669"/>
    <property type="project" value="UniProtKB-UniRule"/>
</dbReference>
<comment type="similarity">
    <text evidence="1 7">Belongs to the AP endonuclease 2 family.</text>
</comment>
<dbReference type="InterPro" id="IPR001719">
    <property type="entry name" value="AP_endonuc_2"/>
</dbReference>
<evidence type="ECO:0000256" key="6">
    <source>
        <dbReference type="ARBA" id="ARBA00023204"/>
    </source>
</evidence>
<dbReference type="AlphaFoldDB" id="A0A2N1PNH2"/>
<dbReference type="PROSITE" id="PS00729">
    <property type="entry name" value="AP_NUCLEASE_F2_1"/>
    <property type="match status" value="1"/>
</dbReference>
<keyword evidence="3 7" id="KW-0227">DNA damage</keyword>
<dbReference type="PROSITE" id="PS00731">
    <property type="entry name" value="AP_NUCLEASE_F2_3"/>
    <property type="match status" value="1"/>
</dbReference>
<dbReference type="EMBL" id="PGXC01000011">
    <property type="protein sequence ID" value="PKK89822.1"/>
    <property type="molecule type" value="Genomic_DNA"/>
</dbReference>
<dbReference type="Gene3D" id="3.20.20.150">
    <property type="entry name" value="Divalent-metal-dependent TIM barrel enzymes"/>
    <property type="match status" value="1"/>
</dbReference>
<dbReference type="FunFam" id="3.20.20.150:FF:000001">
    <property type="entry name" value="Probable endonuclease 4"/>
    <property type="match status" value="1"/>
</dbReference>
<gene>
    <name evidence="7" type="primary">nfo</name>
    <name evidence="9" type="ORF">CVV64_12420</name>
</gene>
<name>A0A2N1PNH2_9BACT</name>
<keyword evidence="5 7" id="KW-0862">Zinc</keyword>
<dbReference type="Proteomes" id="UP000233256">
    <property type="component" value="Unassembled WGS sequence"/>
</dbReference>
<organism evidence="9 10">
    <name type="scientific">Candidatus Wallbacteria bacterium HGW-Wallbacteria-1</name>
    <dbReference type="NCBI Taxonomy" id="2013854"/>
    <lineage>
        <taxon>Bacteria</taxon>
        <taxon>Candidatus Walliibacteriota</taxon>
    </lineage>
</organism>
<keyword evidence="6 7" id="KW-0234">DNA repair</keyword>
<evidence type="ECO:0000256" key="2">
    <source>
        <dbReference type="ARBA" id="ARBA00022723"/>
    </source>
</evidence>
<dbReference type="InterPro" id="IPR018246">
    <property type="entry name" value="AP_endonuc_F2_Zn_BS"/>
</dbReference>
<feature type="binding site" evidence="7">
    <location>
        <position position="222"/>
    </location>
    <ligand>
        <name>Zn(2+)</name>
        <dbReference type="ChEBI" id="CHEBI:29105"/>
        <label>2</label>
    </ligand>
</feature>
<keyword evidence="2 7" id="KW-0479">Metal-binding</keyword>
<comment type="function">
    <text evidence="7">Endonuclease IV plays a role in DNA repair. It cleaves phosphodiester bonds at apurinic or apyrimidinic (AP) sites, generating a 3'-hydroxyl group and a 5'-terminal sugar phosphate.</text>
</comment>
<dbReference type="InterPro" id="IPR013022">
    <property type="entry name" value="Xyl_isomerase-like_TIM-brl"/>
</dbReference>
<dbReference type="Pfam" id="PF01261">
    <property type="entry name" value="AP_endonuc_2"/>
    <property type="match status" value="1"/>
</dbReference>
<accession>A0A2N1PNH2</accession>
<feature type="domain" description="Xylose isomerase-like TIM barrel" evidence="8">
    <location>
        <begin position="27"/>
        <end position="283"/>
    </location>
</feature>
<keyword evidence="4 7" id="KW-0378">Hydrolase</keyword>
<comment type="cofactor">
    <cofactor evidence="7">
        <name>Zn(2+)</name>
        <dbReference type="ChEBI" id="CHEBI:29105"/>
    </cofactor>
    <text evidence="7">Binds 3 Zn(2+) ions.</text>
</comment>
<protein>
    <recommendedName>
        <fullName evidence="7">Probable endonuclease 4</fullName>
        <ecNumber evidence="7">3.1.21.2</ecNumber>
    </recommendedName>
    <alternativeName>
        <fullName evidence="7">Endodeoxyribonuclease IV</fullName>
    </alternativeName>
    <alternativeName>
        <fullName evidence="7">Endonuclease IV</fullName>
    </alternativeName>
</protein>
<feature type="binding site" evidence="7">
    <location>
        <position position="185"/>
    </location>
    <ligand>
        <name>Zn(2+)</name>
        <dbReference type="ChEBI" id="CHEBI:29105"/>
        <label>2</label>
    </ligand>
</feature>
<dbReference type="PROSITE" id="PS00730">
    <property type="entry name" value="AP_NUCLEASE_F2_2"/>
    <property type="match status" value="1"/>
</dbReference>
<dbReference type="PANTHER" id="PTHR21445">
    <property type="entry name" value="ENDONUCLEASE IV ENDODEOXYRIBONUCLEASE IV"/>
    <property type="match status" value="1"/>
</dbReference>
<dbReference type="InterPro" id="IPR036237">
    <property type="entry name" value="Xyl_isomerase-like_sf"/>
</dbReference>
<dbReference type="PROSITE" id="PS51432">
    <property type="entry name" value="AP_NUCLEASE_F2_4"/>
    <property type="match status" value="1"/>
</dbReference>
<feature type="binding site" evidence="7">
    <location>
        <position position="188"/>
    </location>
    <ligand>
        <name>Zn(2+)</name>
        <dbReference type="ChEBI" id="CHEBI:29105"/>
        <label>3</label>
    </ligand>
</feature>
<dbReference type="GO" id="GO:0003906">
    <property type="term" value="F:DNA-(apurinic or apyrimidinic site) endonuclease activity"/>
    <property type="evidence" value="ECO:0007669"/>
    <property type="project" value="TreeGrafter"/>
</dbReference>
<proteinExistence type="inferred from homology"/>
<dbReference type="GO" id="GO:0008081">
    <property type="term" value="F:phosphoric diester hydrolase activity"/>
    <property type="evidence" value="ECO:0007669"/>
    <property type="project" value="TreeGrafter"/>
</dbReference>
<feature type="binding site" evidence="7">
    <location>
        <position position="75"/>
    </location>
    <ligand>
        <name>Zn(2+)</name>
        <dbReference type="ChEBI" id="CHEBI:29105"/>
        <label>1</label>
    </ligand>
</feature>
<feature type="binding site" evidence="7">
    <location>
        <position position="151"/>
    </location>
    <ligand>
        <name>Zn(2+)</name>
        <dbReference type="ChEBI" id="CHEBI:29105"/>
        <label>2</label>
    </ligand>
</feature>
<evidence type="ECO:0000256" key="4">
    <source>
        <dbReference type="ARBA" id="ARBA00022801"/>
    </source>
</evidence>
<dbReference type="HAMAP" id="MF_00152">
    <property type="entry name" value="Nfo"/>
    <property type="match status" value="1"/>
</dbReference>
<dbReference type="GO" id="GO:0003677">
    <property type="term" value="F:DNA binding"/>
    <property type="evidence" value="ECO:0007669"/>
    <property type="project" value="InterPro"/>
</dbReference>
<comment type="caution">
    <text evidence="9">The sequence shown here is derived from an EMBL/GenBank/DDBJ whole genome shotgun (WGS) entry which is preliminary data.</text>
</comment>
<feature type="binding site" evidence="7">
    <location>
        <position position="267"/>
    </location>
    <ligand>
        <name>Zn(2+)</name>
        <dbReference type="ChEBI" id="CHEBI:29105"/>
        <label>2</label>
    </ligand>
</feature>
<feature type="binding site" evidence="7">
    <location>
        <position position="237"/>
    </location>
    <ligand>
        <name>Zn(2+)</name>
        <dbReference type="ChEBI" id="CHEBI:29105"/>
        <label>3</label>
    </ligand>
</feature>
<dbReference type="SMART" id="SM00518">
    <property type="entry name" value="AP2Ec"/>
    <property type="match status" value="1"/>
</dbReference>
<dbReference type="PANTHER" id="PTHR21445:SF0">
    <property type="entry name" value="APURINIC-APYRIMIDINIC ENDONUCLEASE"/>
    <property type="match status" value="1"/>
</dbReference>
<dbReference type="GO" id="GO:0006284">
    <property type="term" value="P:base-excision repair"/>
    <property type="evidence" value="ECO:0007669"/>
    <property type="project" value="TreeGrafter"/>
</dbReference>
<reference evidence="9 10" key="1">
    <citation type="journal article" date="2017" name="ISME J.">
        <title>Potential for microbial H2 and metal transformations associated with novel bacteria and archaea in deep terrestrial subsurface sediments.</title>
        <authorList>
            <person name="Hernsdorf A.W."/>
            <person name="Amano Y."/>
            <person name="Miyakawa K."/>
            <person name="Ise K."/>
            <person name="Suzuki Y."/>
            <person name="Anantharaman K."/>
            <person name="Probst A."/>
            <person name="Burstein D."/>
            <person name="Thomas B.C."/>
            <person name="Banfield J.F."/>
        </authorList>
    </citation>
    <scope>NUCLEOTIDE SEQUENCE [LARGE SCALE GENOMIC DNA]</scope>
    <source>
        <strain evidence="9">HGW-Wallbacteria-1</strain>
    </source>
</reference>
<dbReference type="GO" id="GO:0008270">
    <property type="term" value="F:zinc ion binding"/>
    <property type="evidence" value="ECO:0007669"/>
    <property type="project" value="UniProtKB-UniRule"/>
</dbReference>
<dbReference type="CDD" id="cd00019">
    <property type="entry name" value="AP2Ec"/>
    <property type="match status" value="1"/>
</dbReference>
<evidence type="ECO:0000256" key="7">
    <source>
        <dbReference type="HAMAP-Rule" id="MF_00152"/>
    </source>
</evidence>
<evidence type="ECO:0000313" key="10">
    <source>
        <dbReference type="Proteomes" id="UP000233256"/>
    </source>
</evidence>
<dbReference type="SUPFAM" id="SSF51658">
    <property type="entry name" value="Xylose isomerase-like"/>
    <property type="match status" value="1"/>
</dbReference>
<feature type="binding site" evidence="7">
    <location>
        <position position="235"/>
    </location>
    <ligand>
        <name>Zn(2+)</name>
        <dbReference type="ChEBI" id="CHEBI:29105"/>
        <label>3</label>
    </ligand>
</feature>
<keyword evidence="7" id="KW-0540">Nuclease</keyword>
<dbReference type="NCBIfam" id="NF002199">
    <property type="entry name" value="PRK01060.1-4"/>
    <property type="match status" value="1"/>
</dbReference>
<evidence type="ECO:0000259" key="8">
    <source>
        <dbReference type="Pfam" id="PF01261"/>
    </source>
</evidence>
<sequence length="303" mass="33326">MTAERKAKLIGAHVSVAGGLFNAPVNAADIGANAFALFTRNQRQWNVPPLSSQEVDDFRKACIEQGYDSDAILAHDSYLINLGHPGEDEIARSRSAFIAEMKRCQSLSISMVNFHPGSHLSSIDEDQCLRRIAQSIDMAVQETENVIAVIENTAGQGTNLGHSLEQLAVILDNVKNPARVGICIDTCHAFAAGYDISSLQGYNDFMERFDQLLGMESLRGMHLNDSKNPSGKRVDRHAPLGKGFIGMDLFKWIIHDSRTDNIPLILETPEKENWPKEIEMLRSFMVNSGGISGITVKTVDTEA</sequence>
<keyword evidence="7" id="KW-0255">Endonuclease</keyword>
<evidence type="ECO:0000256" key="5">
    <source>
        <dbReference type="ARBA" id="ARBA00022833"/>
    </source>
</evidence>
<evidence type="ECO:0000256" key="1">
    <source>
        <dbReference type="ARBA" id="ARBA00005340"/>
    </source>
</evidence>
<dbReference type="EC" id="3.1.21.2" evidence="7"/>
<comment type="catalytic activity">
    <reaction evidence="7">
        <text>Endonucleolytic cleavage to 5'-phosphooligonucleotide end-products.</text>
        <dbReference type="EC" id="3.1.21.2"/>
    </reaction>
</comment>